<dbReference type="CDD" id="cd03228">
    <property type="entry name" value="ABCC_MRP_Like"/>
    <property type="match status" value="1"/>
</dbReference>
<dbReference type="AlphaFoldDB" id="A0A7W7GL50"/>
<dbReference type="GO" id="GO:0015421">
    <property type="term" value="F:ABC-type oligopeptide transporter activity"/>
    <property type="evidence" value="ECO:0007669"/>
    <property type="project" value="TreeGrafter"/>
</dbReference>
<dbReference type="GO" id="GO:0005886">
    <property type="term" value="C:plasma membrane"/>
    <property type="evidence" value="ECO:0007669"/>
    <property type="project" value="UniProtKB-SubCell"/>
</dbReference>
<gene>
    <name evidence="11" type="ORF">BJ965_005012</name>
</gene>
<evidence type="ECO:0000313" key="12">
    <source>
        <dbReference type="Proteomes" id="UP000565089"/>
    </source>
</evidence>
<proteinExistence type="predicted"/>
<accession>A0A7W7GL50</accession>
<feature type="region of interest" description="Disordered" evidence="7">
    <location>
        <begin position="579"/>
        <end position="615"/>
    </location>
</feature>
<sequence>MTVRQPLESVARLPGRAADRILLCTTREGGAWTAVLVITALFSTAAQILFPAFLGKALDSALDGGTGVSGWVTGCLVIVVAMAAADALFELAAGASAARGTALLRRSMLGTLVSWTGPGTPRTGAGDLVSRLVGSAAEAGGVAAVLVRAAVSVVPAAGSVVALWLIDPWLAGTFLLGLPAVVLLLRAFTRRISDVSTRYQETQGRLASALLEALSGRRTIAAAGTADAELRRVLRELPELNRLGHGMWQAQTQAVGRTALLTPLLEIAVLSVAGFALAAGRITVGEMLAAAQYVAIGSGLGMTTMLLGRLARARAGAERVRGVLAQPVLEYGDRRLAPGPGRLELRDVRVAAGGERVLDGVDLTVPGGACMALVGASGSGKSLLAAVAGRLADPDAGDVALDGTPLRRLTHHDLRSAVGYAFERPVLFGETLGDAVARGTGRAAVHVPAERIVRAARAADVDAFVRRLPAEYRTPLAEASLSGGEVQRIGLARAFAHSGRLLILDDATSSLDTVTEHRISQVLTGTLRDRTRIIVAHRAATAARADGVVWLDGGRVRRVGPHHELWRSEPEYRQVFRSEGGLGEGADGEGVLGREADGEGALGRGSDREGALGEGAFSEGAFRDGALGEGVFRDGAFRGGAFRDGAAGPQDEAFEKELP</sequence>
<dbReference type="PROSITE" id="PS50893">
    <property type="entry name" value="ABC_TRANSPORTER_2"/>
    <property type="match status" value="1"/>
</dbReference>
<feature type="region of interest" description="Disordered" evidence="7">
    <location>
        <begin position="639"/>
        <end position="659"/>
    </location>
</feature>
<feature type="compositionally biased region" description="Low complexity" evidence="7">
    <location>
        <begin position="639"/>
        <end position="648"/>
    </location>
</feature>
<feature type="transmembrane region" description="Helical" evidence="8">
    <location>
        <begin position="30"/>
        <end position="50"/>
    </location>
</feature>
<feature type="transmembrane region" description="Helical" evidence="8">
    <location>
        <begin position="264"/>
        <end position="284"/>
    </location>
</feature>
<evidence type="ECO:0000256" key="7">
    <source>
        <dbReference type="SAM" id="MobiDB-lite"/>
    </source>
</evidence>
<dbReference type="PROSITE" id="PS50929">
    <property type="entry name" value="ABC_TM1F"/>
    <property type="match status" value="1"/>
</dbReference>
<feature type="transmembrane region" description="Helical" evidence="8">
    <location>
        <begin position="169"/>
        <end position="188"/>
    </location>
</feature>
<feature type="domain" description="ABC transmembrane type-1" evidence="10">
    <location>
        <begin position="34"/>
        <end position="312"/>
    </location>
</feature>
<keyword evidence="6 8" id="KW-0472">Membrane</keyword>
<dbReference type="GO" id="GO:0005524">
    <property type="term" value="F:ATP binding"/>
    <property type="evidence" value="ECO:0007669"/>
    <property type="project" value="UniProtKB-KW"/>
</dbReference>
<keyword evidence="5 8" id="KW-1133">Transmembrane helix</keyword>
<dbReference type="PANTHER" id="PTHR43394:SF1">
    <property type="entry name" value="ATP-BINDING CASSETTE SUB-FAMILY B MEMBER 10, MITOCHONDRIAL"/>
    <property type="match status" value="1"/>
</dbReference>
<evidence type="ECO:0000259" key="9">
    <source>
        <dbReference type="PROSITE" id="PS50893"/>
    </source>
</evidence>
<feature type="domain" description="ABC transporter" evidence="9">
    <location>
        <begin position="343"/>
        <end position="578"/>
    </location>
</feature>
<dbReference type="InterPro" id="IPR003439">
    <property type="entry name" value="ABC_transporter-like_ATP-bd"/>
</dbReference>
<dbReference type="Gene3D" id="3.40.50.300">
    <property type="entry name" value="P-loop containing nucleotide triphosphate hydrolases"/>
    <property type="match status" value="1"/>
</dbReference>
<evidence type="ECO:0000256" key="2">
    <source>
        <dbReference type="ARBA" id="ARBA00022692"/>
    </source>
</evidence>
<dbReference type="InterPro" id="IPR011527">
    <property type="entry name" value="ABC1_TM_dom"/>
</dbReference>
<name>A0A7W7GL50_9ACTN</name>
<evidence type="ECO:0000256" key="6">
    <source>
        <dbReference type="ARBA" id="ARBA00023136"/>
    </source>
</evidence>
<comment type="subcellular location">
    <subcellularLocation>
        <location evidence="1">Cell membrane</location>
        <topology evidence="1">Multi-pass membrane protein</topology>
    </subcellularLocation>
</comment>
<dbReference type="InterPro" id="IPR036640">
    <property type="entry name" value="ABC1_TM_sf"/>
</dbReference>
<dbReference type="InterPro" id="IPR027417">
    <property type="entry name" value="P-loop_NTPase"/>
</dbReference>
<feature type="transmembrane region" description="Helical" evidence="8">
    <location>
        <begin position="290"/>
        <end position="311"/>
    </location>
</feature>
<keyword evidence="4 11" id="KW-0067">ATP-binding</keyword>
<dbReference type="InterPro" id="IPR003593">
    <property type="entry name" value="AAA+_ATPase"/>
</dbReference>
<dbReference type="Pfam" id="PF00664">
    <property type="entry name" value="ABC_membrane"/>
    <property type="match status" value="1"/>
</dbReference>
<feature type="transmembrane region" description="Helical" evidence="8">
    <location>
        <begin position="141"/>
        <end position="163"/>
    </location>
</feature>
<dbReference type="EMBL" id="JACHMS010000001">
    <property type="protein sequence ID" value="MBB4715130.1"/>
    <property type="molecule type" value="Genomic_DNA"/>
</dbReference>
<organism evidence="11 12">
    <name type="scientific">Streptomyces luteogriseus</name>
    <dbReference type="NCBI Taxonomy" id="68233"/>
    <lineage>
        <taxon>Bacteria</taxon>
        <taxon>Bacillati</taxon>
        <taxon>Actinomycetota</taxon>
        <taxon>Actinomycetes</taxon>
        <taxon>Kitasatosporales</taxon>
        <taxon>Streptomycetaceae</taxon>
        <taxon>Streptomyces</taxon>
    </lineage>
</organism>
<dbReference type="InterPro" id="IPR039421">
    <property type="entry name" value="Type_1_exporter"/>
</dbReference>
<reference evidence="11 12" key="1">
    <citation type="submission" date="2020-08" db="EMBL/GenBank/DDBJ databases">
        <title>Sequencing the genomes of 1000 actinobacteria strains.</title>
        <authorList>
            <person name="Klenk H.-P."/>
        </authorList>
    </citation>
    <scope>NUCLEOTIDE SEQUENCE [LARGE SCALE GENOMIC DNA]</scope>
    <source>
        <strain evidence="11 12">DSM 40483</strain>
    </source>
</reference>
<evidence type="ECO:0000256" key="5">
    <source>
        <dbReference type="ARBA" id="ARBA00022989"/>
    </source>
</evidence>
<dbReference type="SUPFAM" id="SSF90123">
    <property type="entry name" value="ABC transporter transmembrane region"/>
    <property type="match status" value="1"/>
</dbReference>
<dbReference type="Gene3D" id="1.20.1560.10">
    <property type="entry name" value="ABC transporter type 1, transmembrane domain"/>
    <property type="match status" value="1"/>
</dbReference>
<dbReference type="SUPFAM" id="SSF52540">
    <property type="entry name" value="P-loop containing nucleoside triphosphate hydrolases"/>
    <property type="match status" value="1"/>
</dbReference>
<evidence type="ECO:0000313" key="11">
    <source>
        <dbReference type="EMBL" id="MBB4715130.1"/>
    </source>
</evidence>
<feature type="compositionally biased region" description="Gly residues" evidence="7">
    <location>
        <begin position="580"/>
        <end position="591"/>
    </location>
</feature>
<keyword evidence="12" id="KW-1185">Reference proteome</keyword>
<evidence type="ECO:0000256" key="8">
    <source>
        <dbReference type="SAM" id="Phobius"/>
    </source>
</evidence>
<dbReference type="SMART" id="SM00382">
    <property type="entry name" value="AAA"/>
    <property type="match status" value="1"/>
</dbReference>
<comment type="caution">
    <text evidence="11">The sequence shown here is derived from an EMBL/GenBank/DDBJ whole genome shotgun (WGS) entry which is preliminary data.</text>
</comment>
<evidence type="ECO:0000256" key="1">
    <source>
        <dbReference type="ARBA" id="ARBA00004651"/>
    </source>
</evidence>
<dbReference type="PANTHER" id="PTHR43394">
    <property type="entry name" value="ATP-DEPENDENT PERMEASE MDL1, MITOCHONDRIAL"/>
    <property type="match status" value="1"/>
</dbReference>
<keyword evidence="2 8" id="KW-0812">Transmembrane</keyword>
<keyword evidence="3" id="KW-0547">Nucleotide-binding</keyword>
<protein>
    <submittedName>
        <fullName evidence="11">ATP-binding cassette subfamily B protein</fullName>
    </submittedName>
</protein>
<dbReference type="Proteomes" id="UP000565089">
    <property type="component" value="Unassembled WGS sequence"/>
</dbReference>
<evidence type="ECO:0000259" key="10">
    <source>
        <dbReference type="PROSITE" id="PS50929"/>
    </source>
</evidence>
<evidence type="ECO:0000256" key="3">
    <source>
        <dbReference type="ARBA" id="ARBA00022741"/>
    </source>
</evidence>
<dbReference type="GO" id="GO:0016887">
    <property type="term" value="F:ATP hydrolysis activity"/>
    <property type="evidence" value="ECO:0007669"/>
    <property type="project" value="InterPro"/>
</dbReference>
<evidence type="ECO:0000256" key="4">
    <source>
        <dbReference type="ARBA" id="ARBA00022840"/>
    </source>
</evidence>
<feature type="transmembrane region" description="Helical" evidence="8">
    <location>
        <begin position="70"/>
        <end position="89"/>
    </location>
</feature>
<dbReference type="Pfam" id="PF00005">
    <property type="entry name" value="ABC_tran"/>
    <property type="match status" value="1"/>
</dbReference>